<gene>
    <name evidence="4" type="ORF">HF854_03470</name>
</gene>
<reference evidence="4 5" key="1">
    <citation type="submission" date="2020-04" db="EMBL/GenBank/DDBJ databases">
        <authorList>
            <person name="Hitch T.C.A."/>
            <person name="Wylensek D."/>
            <person name="Clavel T."/>
        </authorList>
    </citation>
    <scope>NUCLEOTIDE SEQUENCE [LARGE SCALE GENOMIC DNA]</scope>
    <source>
        <strain evidence="4 5">PG-251-APC-1</strain>
    </source>
</reference>
<name>A0A848CFF0_9BACT</name>
<dbReference type="SUPFAM" id="SSF53800">
    <property type="entry name" value="Chelatase"/>
    <property type="match status" value="1"/>
</dbReference>
<dbReference type="AlphaFoldDB" id="A0A848CFF0"/>
<keyword evidence="2" id="KW-0170">Cobalt</keyword>
<dbReference type="Gene3D" id="3.40.50.1400">
    <property type="match status" value="2"/>
</dbReference>
<evidence type="ECO:0000256" key="2">
    <source>
        <dbReference type="PIRSR" id="PIRSR033579-3"/>
    </source>
</evidence>
<dbReference type="GO" id="GO:0019251">
    <property type="term" value="P:anaerobic cobalamin biosynthetic process"/>
    <property type="evidence" value="ECO:0007669"/>
    <property type="project" value="InterPro"/>
</dbReference>
<accession>A0A848CFF0</accession>
<keyword evidence="2" id="KW-0479">Metal-binding</keyword>
<feature type="binding site" evidence="2">
    <location>
        <position position="240"/>
    </location>
    <ligand>
        <name>Co(2+)</name>
        <dbReference type="ChEBI" id="CHEBI:48828"/>
    </ligand>
</feature>
<feature type="binding site" evidence="2">
    <location>
        <position position="208"/>
    </location>
    <ligand>
        <name>Co(2+)</name>
        <dbReference type="ChEBI" id="CHEBI:48828"/>
    </ligand>
</feature>
<evidence type="ECO:0000313" key="4">
    <source>
        <dbReference type="EMBL" id="NME51609.1"/>
    </source>
</evidence>
<feature type="active site" description="Proton acceptor" evidence="1">
    <location>
        <position position="177"/>
    </location>
</feature>
<dbReference type="Proteomes" id="UP000522333">
    <property type="component" value="Unassembled WGS sequence"/>
</dbReference>
<feature type="signal peptide" evidence="3">
    <location>
        <begin position="1"/>
        <end position="28"/>
    </location>
</feature>
<dbReference type="Pfam" id="PF06180">
    <property type="entry name" value="CbiK"/>
    <property type="match status" value="1"/>
</dbReference>
<proteinExistence type="predicted"/>
<dbReference type="PIRSF" id="PIRSF033579">
    <property type="entry name" value="Anaer_Co_chel"/>
    <property type="match status" value="1"/>
</dbReference>
<evidence type="ECO:0000313" key="5">
    <source>
        <dbReference type="Proteomes" id="UP000522333"/>
    </source>
</evidence>
<sequence length="295" mass="31944">MRRIPTTSLRSTLLALLLTLCLALPALAAQKEGLLLVAFGTSVPEAQPALTAIDKEFKAAFPHSPVIWAYTSSIIRAKLEKKGVHIGDVAAGLEELARQKVDVVRVQSLHVVAGEEFSEMERLLVSWLVRHPDRFKAVYLGRPLLESRQDAEDVCRAVLGATEGKRKSGELLALMGHGQSHGRGDMIIEGMRATLADADNLAVLATVEGSRGFDQVLAAIKTSRASVIWLQPFMVVAGDHARNDLAGDESDSWASQIRALGLTPRPVLTGLGELPGVRAVFVRHARDSQDDLLKQ</sequence>
<dbReference type="RefSeq" id="WP_168935026.1">
    <property type="nucleotide sequence ID" value="NZ_JABAFY010000008.1"/>
</dbReference>
<dbReference type="EMBL" id="JABAFY010000008">
    <property type="protein sequence ID" value="NME51609.1"/>
    <property type="molecule type" value="Genomic_DNA"/>
</dbReference>
<dbReference type="InterPro" id="IPR010388">
    <property type="entry name" value="Anaerobic_Co-chelatase"/>
</dbReference>
<evidence type="ECO:0000256" key="3">
    <source>
        <dbReference type="SAM" id="SignalP"/>
    </source>
</evidence>
<feature type="binding site" evidence="2">
    <location>
        <position position="177"/>
    </location>
    <ligand>
        <name>Co(2+)</name>
        <dbReference type="ChEBI" id="CHEBI:48828"/>
    </ligand>
</feature>
<organism evidence="4 5">
    <name type="scientific">Desulfovibrio piger</name>
    <dbReference type="NCBI Taxonomy" id="901"/>
    <lineage>
        <taxon>Bacteria</taxon>
        <taxon>Pseudomonadati</taxon>
        <taxon>Thermodesulfobacteriota</taxon>
        <taxon>Desulfovibrionia</taxon>
        <taxon>Desulfovibrionales</taxon>
        <taxon>Desulfovibrionaceae</taxon>
        <taxon>Desulfovibrio</taxon>
    </lineage>
</organism>
<feature type="chain" id="PRO_5032892153" evidence="3">
    <location>
        <begin position="29"/>
        <end position="295"/>
    </location>
</feature>
<protein>
    <submittedName>
        <fullName evidence="4">Cobalt chelatase</fullName>
    </submittedName>
</protein>
<keyword evidence="3" id="KW-0732">Signal</keyword>
<evidence type="ECO:0000256" key="1">
    <source>
        <dbReference type="PIRSR" id="PIRSR033579-1"/>
    </source>
</evidence>
<dbReference type="GO" id="GO:0016852">
    <property type="term" value="F:sirohydrochlorin cobaltochelatase activity"/>
    <property type="evidence" value="ECO:0007669"/>
    <property type="project" value="InterPro"/>
</dbReference>
<dbReference type="GO" id="GO:0046872">
    <property type="term" value="F:metal ion binding"/>
    <property type="evidence" value="ECO:0007669"/>
    <property type="project" value="UniProtKB-KW"/>
</dbReference>
<comment type="caution">
    <text evidence="4">The sequence shown here is derived from an EMBL/GenBank/DDBJ whole genome shotgun (WGS) entry which is preliminary data.</text>
</comment>